<protein>
    <recommendedName>
        <fullName evidence="4">Concanavalin A-like lectin/glucanase</fullName>
    </recommendedName>
</protein>
<evidence type="ECO:0000313" key="3">
    <source>
        <dbReference type="Proteomes" id="UP000034291"/>
    </source>
</evidence>
<keyword evidence="3" id="KW-1185">Reference proteome</keyword>
<feature type="signal peptide" evidence="1">
    <location>
        <begin position="1"/>
        <end position="20"/>
    </location>
</feature>
<dbReference type="AlphaFoldDB" id="A0A0F8UX54"/>
<dbReference type="Proteomes" id="UP000034291">
    <property type="component" value="Unassembled WGS sequence"/>
</dbReference>
<organism evidence="2 3">
    <name type="scientific">Aspergillus rambellii</name>
    <dbReference type="NCBI Taxonomy" id="308745"/>
    <lineage>
        <taxon>Eukaryota</taxon>
        <taxon>Fungi</taxon>
        <taxon>Dikarya</taxon>
        <taxon>Ascomycota</taxon>
        <taxon>Pezizomycotina</taxon>
        <taxon>Eurotiomycetes</taxon>
        <taxon>Eurotiomycetidae</taxon>
        <taxon>Eurotiales</taxon>
        <taxon>Aspergillaceae</taxon>
        <taxon>Aspergillus</taxon>
        <taxon>Aspergillus subgen. Nidulantes</taxon>
    </lineage>
</organism>
<evidence type="ECO:0000313" key="2">
    <source>
        <dbReference type="EMBL" id="KKK15376.1"/>
    </source>
</evidence>
<proteinExistence type="predicted"/>
<evidence type="ECO:0000256" key="1">
    <source>
        <dbReference type="SAM" id="SignalP"/>
    </source>
</evidence>
<gene>
    <name evidence="2" type="ORF">ARAM_006700</name>
</gene>
<dbReference type="EMBL" id="JZBS01003311">
    <property type="protein sequence ID" value="KKK15376.1"/>
    <property type="molecule type" value="Genomic_DNA"/>
</dbReference>
<feature type="chain" id="PRO_5002528962" description="Concanavalin A-like lectin/glucanase" evidence="1">
    <location>
        <begin position="21"/>
        <end position="252"/>
    </location>
</feature>
<keyword evidence="1" id="KW-0732">Signal</keyword>
<name>A0A0F8UX54_9EURO</name>
<accession>A0A0F8UX54</accession>
<comment type="caution">
    <text evidence="2">The sequence shown here is derived from an EMBL/GenBank/DDBJ whole genome shotgun (WGS) entry which is preliminary data.</text>
</comment>
<dbReference type="OrthoDB" id="5086500at2759"/>
<evidence type="ECO:0008006" key="4">
    <source>
        <dbReference type="Google" id="ProtNLM"/>
    </source>
</evidence>
<sequence length="252" mass="27342">MHYTYTLLPLTAALAATVSGSTTPESDTWYFGDTFFYLGPPTNANIIKATYTITPPSVPTGYYVDNADDEVWVSVWVGASSSDGSLSADLYQPLFNWSPNQESQGCSASADEWCVAASTYTPSGQTGLNYVIVPKGSSVDFEMVVEDKKVIQKVLIGGEVVSQESDDLDSGLQYLYSSNECYTGSGSCGTVNGYTISNITVTLDKADKNFGESMWLYEVEGSEFASSDDGITWHMEYVKTESTVFADMTPSY</sequence>
<reference evidence="2 3" key="1">
    <citation type="submission" date="2015-02" db="EMBL/GenBank/DDBJ databases">
        <title>Draft Genome Sequences of Two Closely-Related Aflatoxigenic Aspergillus Species Obtained from the Cote d'Ivoire.</title>
        <authorList>
            <person name="Moore G.G."/>
            <person name="Beltz S.B."/>
            <person name="Mack B.M."/>
        </authorList>
    </citation>
    <scope>NUCLEOTIDE SEQUENCE [LARGE SCALE GENOMIC DNA]</scope>
    <source>
        <strain evidence="2 3">SRRC1468</strain>
    </source>
</reference>